<reference evidence="1" key="1">
    <citation type="submission" date="2018-02" db="EMBL/GenBank/DDBJ databases">
        <title>Rhizophora mucronata_Transcriptome.</title>
        <authorList>
            <person name="Meera S.P."/>
            <person name="Sreeshan A."/>
            <person name="Augustine A."/>
        </authorList>
    </citation>
    <scope>NUCLEOTIDE SEQUENCE</scope>
    <source>
        <tissue evidence="1">Leaf</tissue>
    </source>
</reference>
<name>A0A2P2PK37_RHIMU</name>
<dbReference type="AlphaFoldDB" id="A0A2P2PK37"/>
<accession>A0A2P2PK37</accession>
<proteinExistence type="predicted"/>
<organism evidence="1">
    <name type="scientific">Rhizophora mucronata</name>
    <name type="common">Asiatic mangrove</name>
    <dbReference type="NCBI Taxonomy" id="61149"/>
    <lineage>
        <taxon>Eukaryota</taxon>
        <taxon>Viridiplantae</taxon>
        <taxon>Streptophyta</taxon>
        <taxon>Embryophyta</taxon>
        <taxon>Tracheophyta</taxon>
        <taxon>Spermatophyta</taxon>
        <taxon>Magnoliopsida</taxon>
        <taxon>eudicotyledons</taxon>
        <taxon>Gunneridae</taxon>
        <taxon>Pentapetalae</taxon>
        <taxon>rosids</taxon>
        <taxon>fabids</taxon>
        <taxon>Malpighiales</taxon>
        <taxon>Rhizophoraceae</taxon>
        <taxon>Rhizophora</taxon>
    </lineage>
</organism>
<sequence>MLRVENLYHIQVATSTICLPSLPLHLNLHYTKAVNLKYSTRKPTLYKWLNLWSHRQLHQITV</sequence>
<protein>
    <submittedName>
        <fullName evidence="1">Uncharacterized protein</fullName>
    </submittedName>
</protein>
<dbReference type="EMBL" id="GGEC01074557">
    <property type="protein sequence ID" value="MBX55041.1"/>
    <property type="molecule type" value="Transcribed_RNA"/>
</dbReference>
<evidence type="ECO:0000313" key="1">
    <source>
        <dbReference type="EMBL" id="MBX55041.1"/>
    </source>
</evidence>